<gene>
    <name evidence="2" type="ORF">CD158_07690</name>
</gene>
<keyword evidence="1" id="KW-0732">Signal</keyword>
<evidence type="ECO:0000256" key="1">
    <source>
        <dbReference type="SAM" id="SignalP"/>
    </source>
</evidence>
<feature type="signal peptide" evidence="1">
    <location>
        <begin position="1"/>
        <end position="30"/>
    </location>
</feature>
<name>A0AAP8PNQ6_9STAP</name>
<sequence length="106" mass="11815">MERKNKHMKRTLFFGVIISMTVLLTACGNAQDKAQGKWTNDKEGVVVKIDGDDLTANVGGLVVEGEIVDVDDDELTVKVNTDDDKYKIQVKDDNLYIDGVKLKKDE</sequence>
<accession>A0AAP8PNQ6</accession>
<proteinExistence type="predicted"/>
<dbReference type="PROSITE" id="PS51257">
    <property type="entry name" value="PROKAR_LIPOPROTEIN"/>
    <property type="match status" value="1"/>
</dbReference>
<protein>
    <recommendedName>
        <fullName evidence="4">Lipoprotein</fullName>
    </recommendedName>
</protein>
<dbReference type="AlphaFoldDB" id="A0AAP8PNQ6"/>
<comment type="caution">
    <text evidence="2">The sequence shown here is derived from an EMBL/GenBank/DDBJ whole genome shotgun (WGS) entry which is preliminary data.</text>
</comment>
<feature type="chain" id="PRO_5042915650" description="Lipoprotein" evidence="1">
    <location>
        <begin position="31"/>
        <end position="106"/>
    </location>
</feature>
<dbReference type="EMBL" id="PPQW01000051">
    <property type="protein sequence ID" value="PNZ66764.1"/>
    <property type="molecule type" value="Genomic_DNA"/>
</dbReference>
<reference evidence="2 3" key="1">
    <citation type="submission" date="2017-08" db="EMBL/GenBank/DDBJ databases">
        <title>Draft genome sequences of 64 type strains of genus Staph aureus.</title>
        <authorList>
            <person name="Cole K."/>
            <person name="Golubchik T."/>
            <person name="Russell J."/>
            <person name="Foster D."/>
            <person name="Llewelyn M."/>
            <person name="Wilson D."/>
            <person name="Crook D."/>
            <person name="Paul J."/>
        </authorList>
    </citation>
    <scope>NUCLEOTIDE SEQUENCE [LARGE SCALE GENOMIC DNA]</scope>
    <source>
        <strain evidence="2 3">NCTC 12101</strain>
    </source>
</reference>
<evidence type="ECO:0000313" key="3">
    <source>
        <dbReference type="Proteomes" id="UP000242470"/>
    </source>
</evidence>
<organism evidence="2 3">
    <name type="scientific">Staphylococcus auricularis</name>
    <dbReference type="NCBI Taxonomy" id="29379"/>
    <lineage>
        <taxon>Bacteria</taxon>
        <taxon>Bacillati</taxon>
        <taxon>Bacillota</taxon>
        <taxon>Bacilli</taxon>
        <taxon>Bacillales</taxon>
        <taxon>Staphylococcaceae</taxon>
        <taxon>Staphylococcus</taxon>
    </lineage>
</organism>
<dbReference type="Proteomes" id="UP000242470">
    <property type="component" value="Unassembled WGS sequence"/>
</dbReference>
<evidence type="ECO:0000313" key="2">
    <source>
        <dbReference type="EMBL" id="PNZ66764.1"/>
    </source>
</evidence>
<evidence type="ECO:0008006" key="4">
    <source>
        <dbReference type="Google" id="ProtNLM"/>
    </source>
</evidence>